<dbReference type="KEGG" id="maer:DAI18_09335"/>
<accession>A0A2S0PA01</accession>
<dbReference type="EMBL" id="CP028519">
    <property type="protein sequence ID" value="AVY94219.1"/>
    <property type="molecule type" value="Genomic_DNA"/>
</dbReference>
<evidence type="ECO:0008006" key="3">
    <source>
        <dbReference type="Google" id="ProtNLM"/>
    </source>
</evidence>
<organism evidence="1 2">
    <name type="scientific">Microvirgula aerodenitrificans</name>
    <dbReference type="NCBI Taxonomy" id="57480"/>
    <lineage>
        <taxon>Bacteria</taxon>
        <taxon>Pseudomonadati</taxon>
        <taxon>Pseudomonadota</taxon>
        <taxon>Betaproteobacteria</taxon>
        <taxon>Neisseriales</taxon>
        <taxon>Aquaspirillaceae</taxon>
        <taxon>Microvirgula</taxon>
    </lineage>
</organism>
<dbReference type="STRING" id="1122240.GCA_000620105_02530"/>
<sequence length="236" mass="26209">MASRANHVAMITAVAQAMGQELCNEVAFVGGCTTALFVTDTYSQGQVRHTDDVDLIVHVISTVGWHVLVEKLRSKGFRDSLVSSEDPVCAMRLGELRVDFMPDDASVLGFTNQWYRDAFLKAEPYVLPAQLTIRLIPPTYFMATKLEAYLQRGNDDPIESRDIEDILTLIDGRTELIGEILDAPAALRAYVGTQMAALQMHRDFDYAVQAAANNDRSREEALFDRIRLIAVQGRGA</sequence>
<protein>
    <recommendedName>
        <fullName evidence="3">Nucleotidyl transferase AbiEii/AbiGii toxin family protein</fullName>
    </recommendedName>
</protein>
<dbReference type="Proteomes" id="UP000244173">
    <property type="component" value="Chromosome"/>
</dbReference>
<evidence type="ECO:0000313" key="1">
    <source>
        <dbReference type="EMBL" id="AVY94219.1"/>
    </source>
</evidence>
<dbReference type="OrthoDB" id="114489at2"/>
<keyword evidence="2" id="KW-1185">Reference proteome</keyword>
<dbReference type="AlphaFoldDB" id="A0A2S0PA01"/>
<proteinExistence type="predicted"/>
<reference evidence="1 2" key="1">
    <citation type="submission" date="2018-04" db="EMBL/GenBank/DDBJ databases">
        <title>Denitrifier Microvirgula.</title>
        <authorList>
            <person name="Anderson E."/>
            <person name="Jang J."/>
            <person name="Ishii S."/>
        </authorList>
    </citation>
    <scope>NUCLEOTIDE SEQUENCE [LARGE SCALE GENOMIC DNA]</scope>
    <source>
        <strain evidence="1 2">BE2.4</strain>
    </source>
</reference>
<gene>
    <name evidence="1" type="ORF">DAI18_09335</name>
</gene>
<name>A0A2S0PA01_9NEIS</name>
<evidence type="ECO:0000313" key="2">
    <source>
        <dbReference type="Proteomes" id="UP000244173"/>
    </source>
</evidence>